<dbReference type="RefSeq" id="YP_003969269.1">
    <property type="nucleotide sequence ID" value="NC_014635.1"/>
</dbReference>
<proteinExistence type="predicted"/>
<name>E1A1U9_9CAUD</name>
<dbReference type="KEGG" id="vg:9861386"/>
<dbReference type="Proteomes" id="UP000002235">
    <property type="component" value="Segment"/>
</dbReference>
<dbReference type="GeneID" id="9861386"/>
<evidence type="ECO:0000313" key="1">
    <source>
        <dbReference type="EMBL" id="ADM79823.1"/>
    </source>
</evidence>
<gene>
    <name evidence="1" type="ORF">phiAS4_ORF0251</name>
</gene>
<keyword evidence="2" id="KW-1185">Reference proteome</keyword>
<reference evidence="1 2" key="1">
    <citation type="journal article" date="2012" name="Arch. Virol.">
        <title>Complete genomic sequence of a T4-like bacteriophage, phiAS4, infecting Aeromonas salmonicida subsp. salmonicida.</title>
        <authorList>
            <person name="Kim J.H."/>
            <person name="Son J.S."/>
            <person name="Choi Y.J."/>
            <person name="Choresca C.H."/>
            <person name="Shin S.P."/>
            <person name="Han J.E."/>
            <person name="Jun J.W."/>
            <person name="Park S.C."/>
        </authorList>
    </citation>
    <scope>NUCLEOTIDE SEQUENCE [LARGE SCALE GENOMIC DNA]</scope>
</reference>
<protein>
    <submittedName>
        <fullName evidence="1">DNA primase subunit</fullName>
    </submittedName>
</protein>
<dbReference type="EMBL" id="HM452125">
    <property type="protein sequence ID" value="ADM79823.1"/>
    <property type="molecule type" value="Genomic_DNA"/>
</dbReference>
<accession>E1A1U9</accession>
<evidence type="ECO:0000313" key="2">
    <source>
        <dbReference type="Proteomes" id="UP000002235"/>
    </source>
</evidence>
<organism evidence="1 2">
    <name type="scientific">Aeromonas phage phiAS4</name>
    <dbReference type="NCBI Taxonomy" id="879628"/>
    <lineage>
        <taxon>Viruses</taxon>
        <taxon>Duplodnaviria</taxon>
        <taxon>Heunggongvirae</taxon>
        <taxon>Uroviricota</taxon>
        <taxon>Caudoviricetes</taxon>
        <taxon>Pantevenvirales</taxon>
        <taxon>Straboviridae</taxon>
        <taxon>Tulanevirus</taxon>
        <taxon>Tulanevirus as4</taxon>
    </lineage>
</organism>
<sequence>MWDRCAWASKDVNDMIMKENATAEDILQYCKDNVVSGLQAKLRFGKWKRC</sequence>